<dbReference type="Gene3D" id="1.20.1740.10">
    <property type="entry name" value="Amino acid/polyamine transporter I"/>
    <property type="match status" value="1"/>
</dbReference>
<dbReference type="Pfam" id="PF13520">
    <property type="entry name" value="AA_permease_2"/>
    <property type="match status" value="1"/>
</dbReference>
<dbReference type="InterPro" id="IPR053153">
    <property type="entry name" value="APC_K+_Transporter"/>
</dbReference>
<feature type="transmembrane region" description="Helical" evidence="5">
    <location>
        <begin position="346"/>
        <end position="367"/>
    </location>
</feature>
<feature type="transmembrane region" description="Helical" evidence="5">
    <location>
        <begin position="172"/>
        <end position="192"/>
    </location>
</feature>
<comment type="caution">
    <text evidence="6">The sequence shown here is derived from an EMBL/GenBank/DDBJ whole genome shotgun (WGS) entry which is preliminary data.</text>
</comment>
<dbReference type="Proteomes" id="UP001183809">
    <property type="component" value="Unassembled WGS sequence"/>
</dbReference>
<feature type="transmembrane region" description="Helical" evidence="5">
    <location>
        <begin position="254"/>
        <end position="271"/>
    </location>
</feature>
<name>A0ABU2U8V2_9ACTN</name>
<feature type="transmembrane region" description="Helical" evidence="5">
    <location>
        <begin position="138"/>
        <end position="160"/>
    </location>
</feature>
<evidence type="ECO:0000256" key="2">
    <source>
        <dbReference type="ARBA" id="ARBA00022692"/>
    </source>
</evidence>
<evidence type="ECO:0000256" key="3">
    <source>
        <dbReference type="ARBA" id="ARBA00022989"/>
    </source>
</evidence>
<keyword evidence="2 5" id="KW-0812">Transmembrane</keyword>
<keyword evidence="3 5" id="KW-1133">Transmembrane helix</keyword>
<keyword evidence="7" id="KW-1185">Reference proteome</keyword>
<evidence type="ECO:0000256" key="1">
    <source>
        <dbReference type="ARBA" id="ARBA00004141"/>
    </source>
</evidence>
<gene>
    <name evidence="6" type="ORF">RM764_42025</name>
</gene>
<evidence type="ECO:0000256" key="5">
    <source>
        <dbReference type="SAM" id="Phobius"/>
    </source>
</evidence>
<evidence type="ECO:0000256" key="4">
    <source>
        <dbReference type="ARBA" id="ARBA00023136"/>
    </source>
</evidence>
<sequence length="607" mass="64646">MVYGLARRELRPRVPLRPGEGEKHHLTSLEGLAALSLDALSSVAYGPEAIVLALVAAGTGALSATLPITLAITFLLAALVISYGQVIAVHPDGGGAYAVSKAELGPASSLLAAASLVVDYVLTVAVSLAAGADALASAFPVLAHDKLLVCLVGLALLTGVNLRGVTESARVLMLPTVLFIVAILGIVVLGLLRPHPAAVVGTAQSFPAHETLGLLLILKAFSSGCSALTGVEAIANAVPTFRTPRFKRAQRTELMLGALLGIMLVGLAVLIRRDRVAPRGGVTVLAQLTAGAYGTGWAYYATNIIVTLVLLLAANTSFGGLPVLMSLLARDHRLPHLFGLRAERPVYRYGVVALALMAALLLIAVNADTHRLIPLFAIGVFIGFTLSQLGLVRHWARQKPEGWKRRALINGTGALLTTLAGVILLTTKFLEGAWVVVIAVPLMMLLFARIQRYYTEVGKELGLGRIPGPPDRRTASLVIVPLGDVSKLARHAIGAALALGDEVVAVAVQADPDKTRALREAWERWDPGVRLDIIDSPHRSLVQPIVDYVQRVAHDGDGRQIAVLIPEVEPRHRRYEILQNQRGLLLATVLRSRTDVVVCMLPYRLRL</sequence>
<feature type="transmembrane region" description="Helical" evidence="5">
    <location>
        <begin position="297"/>
        <end position="325"/>
    </location>
</feature>
<organism evidence="6 7">
    <name type="scientific">Streptomyces gibsoniae</name>
    <dbReference type="NCBI Taxonomy" id="3075529"/>
    <lineage>
        <taxon>Bacteria</taxon>
        <taxon>Bacillati</taxon>
        <taxon>Actinomycetota</taxon>
        <taxon>Actinomycetes</taxon>
        <taxon>Kitasatosporales</taxon>
        <taxon>Streptomycetaceae</taxon>
        <taxon>Streptomyces</taxon>
    </lineage>
</organism>
<feature type="transmembrane region" description="Helical" evidence="5">
    <location>
        <begin position="50"/>
        <end position="81"/>
    </location>
</feature>
<protein>
    <submittedName>
        <fullName evidence="6">APC family permease</fullName>
    </submittedName>
</protein>
<evidence type="ECO:0000313" key="6">
    <source>
        <dbReference type="EMBL" id="MDT0469456.1"/>
    </source>
</evidence>
<feature type="transmembrane region" description="Helical" evidence="5">
    <location>
        <begin position="110"/>
        <end position="132"/>
    </location>
</feature>
<feature type="transmembrane region" description="Helical" evidence="5">
    <location>
        <begin position="212"/>
        <end position="234"/>
    </location>
</feature>
<dbReference type="EMBL" id="JAVREY010000110">
    <property type="protein sequence ID" value="MDT0469456.1"/>
    <property type="molecule type" value="Genomic_DNA"/>
</dbReference>
<accession>A0ABU2U8V2</accession>
<dbReference type="InterPro" id="IPR002293">
    <property type="entry name" value="AA/rel_permease1"/>
</dbReference>
<dbReference type="RefSeq" id="WP_311700885.1">
    <property type="nucleotide sequence ID" value="NZ_JAVREY010000110.1"/>
</dbReference>
<comment type="subcellular location">
    <subcellularLocation>
        <location evidence="1">Membrane</location>
        <topology evidence="1">Multi-pass membrane protein</topology>
    </subcellularLocation>
</comment>
<dbReference type="PANTHER" id="PTHR47704:SF1">
    <property type="entry name" value="POTASSIUM TRANSPORTER KIMA"/>
    <property type="match status" value="1"/>
</dbReference>
<evidence type="ECO:0000313" key="7">
    <source>
        <dbReference type="Proteomes" id="UP001183809"/>
    </source>
</evidence>
<reference evidence="7" key="1">
    <citation type="submission" date="2023-07" db="EMBL/GenBank/DDBJ databases">
        <title>30 novel species of actinomycetes from the DSMZ collection.</title>
        <authorList>
            <person name="Nouioui I."/>
        </authorList>
    </citation>
    <scope>NUCLEOTIDE SEQUENCE [LARGE SCALE GENOMIC DNA]</scope>
    <source>
        <strain evidence="7">DSM 41699</strain>
    </source>
</reference>
<dbReference type="PANTHER" id="PTHR47704">
    <property type="entry name" value="POTASSIUM TRANSPORTER KIMA"/>
    <property type="match status" value="1"/>
</dbReference>
<feature type="transmembrane region" description="Helical" evidence="5">
    <location>
        <begin position="407"/>
        <end position="426"/>
    </location>
</feature>
<feature type="transmembrane region" description="Helical" evidence="5">
    <location>
        <begin position="432"/>
        <end position="450"/>
    </location>
</feature>
<keyword evidence="4 5" id="KW-0472">Membrane</keyword>
<feature type="transmembrane region" description="Helical" evidence="5">
    <location>
        <begin position="373"/>
        <end position="395"/>
    </location>
</feature>
<proteinExistence type="predicted"/>